<keyword evidence="3" id="KW-0547">Nucleotide-binding</keyword>
<dbReference type="InterPro" id="IPR003593">
    <property type="entry name" value="AAA+_ATPase"/>
</dbReference>
<evidence type="ECO:0000313" key="7">
    <source>
        <dbReference type="Proteomes" id="UP001151234"/>
    </source>
</evidence>
<evidence type="ECO:0000256" key="4">
    <source>
        <dbReference type="ARBA" id="ARBA00022840"/>
    </source>
</evidence>
<proteinExistence type="inferred from homology"/>
<keyword evidence="2" id="KW-0813">Transport</keyword>
<dbReference type="Proteomes" id="UP001151234">
    <property type="component" value="Unassembled WGS sequence"/>
</dbReference>
<dbReference type="SUPFAM" id="SSF50331">
    <property type="entry name" value="MOP-like"/>
    <property type="match status" value="1"/>
</dbReference>
<dbReference type="PANTHER" id="PTHR42781">
    <property type="entry name" value="SPERMIDINE/PUTRESCINE IMPORT ATP-BINDING PROTEIN POTA"/>
    <property type="match status" value="1"/>
</dbReference>
<name>A0A9X3ZFN1_9HYPH</name>
<dbReference type="GO" id="GO:0022857">
    <property type="term" value="F:transmembrane transporter activity"/>
    <property type="evidence" value="ECO:0007669"/>
    <property type="project" value="InterPro"/>
</dbReference>
<reference evidence="6" key="1">
    <citation type="submission" date="2022-11" db="EMBL/GenBank/DDBJ databases">
        <title>Draft genome sequence of Hoeflea poritis E7-10 and Hoeflea prorocentri PM5-8, separated from scleractinian coral Porites lutea and marine dinoflagellate.</title>
        <authorList>
            <person name="Zhang G."/>
            <person name="Wei Q."/>
            <person name="Cai L."/>
        </authorList>
    </citation>
    <scope>NUCLEOTIDE SEQUENCE</scope>
    <source>
        <strain evidence="6">PM5-8</strain>
    </source>
</reference>
<dbReference type="Gene3D" id="3.40.50.300">
    <property type="entry name" value="P-loop containing nucleotide triphosphate hydrolases"/>
    <property type="match status" value="1"/>
</dbReference>
<gene>
    <name evidence="6" type="ORF">OQ273_03700</name>
</gene>
<dbReference type="PANTHER" id="PTHR42781:SF4">
    <property type="entry name" value="SPERMIDINE_PUTRESCINE IMPORT ATP-BINDING PROTEIN POTA"/>
    <property type="match status" value="1"/>
</dbReference>
<dbReference type="InterPro" id="IPR008995">
    <property type="entry name" value="Mo/tungstate-bd_C_term_dom"/>
</dbReference>
<dbReference type="GO" id="GO:0016887">
    <property type="term" value="F:ATP hydrolysis activity"/>
    <property type="evidence" value="ECO:0007669"/>
    <property type="project" value="InterPro"/>
</dbReference>
<dbReference type="InterPro" id="IPR017871">
    <property type="entry name" value="ABC_transporter-like_CS"/>
</dbReference>
<dbReference type="InterPro" id="IPR027417">
    <property type="entry name" value="P-loop_NTPase"/>
</dbReference>
<evidence type="ECO:0000256" key="1">
    <source>
        <dbReference type="ARBA" id="ARBA00005417"/>
    </source>
</evidence>
<comment type="similarity">
    <text evidence="1">Belongs to the ABC transporter superfamily.</text>
</comment>
<dbReference type="GO" id="GO:0015697">
    <property type="term" value="P:quaternary ammonium group transport"/>
    <property type="evidence" value="ECO:0007669"/>
    <property type="project" value="UniProtKB-ARBA"/>
</dbReference>
<dbReference type="GO" id="GO:0043190">
    <property type="term" value="C:ATP-binding cassette (ABC) transporter complex"/>
    <property type="evidence" value="ECO:0007669"/>
    <property type="project" value="InterPro"/>
</dbReference>
<sequence length="344" mass="36817">MSVVIRSALKTFADHAAVNKVSAEIPDGEFFVILGPSGCGKSTLLRLIAGLETLDDGEILIDGKTVSGPQTHISPEDRKIGMVFQSYALWPHMNVRQNVSFPVTASGGNAKTAASIADAQIKAVSLEGLEGRKPSELSGGQRQRVALARCLAGQSRIILMDEPLANLDPHLRNAMEEELATFHRMAGATTLFITHDQREGMALASHIAVMDDGRFLQVGTPEEIYNRPATEKVARFVGRSGIVAATTDPDGHVMIGGKPVDTGASARGSRNMHRAVIRPSDIAIGDDGRDARVTTVAYRGGSWDARVAIEGLEDTLPVTVQKRLEIGETLPVTVNSAWLLPDNL</sequence>
<dbReference type="InterPro" id="IPR050093">
    <property type="entry name" value="ABC_SmlMolc_Importer"/>
</dbReference>
<comment type="caution">
    <text evidence="6">The sequence shown here is derived from an EMBL/GenBank/DDBJ whole genome shotgun (WGS) entry which is preliminary data.</text>
</comment>
<dbReference type="AlphaFoldDB" id="A0A9X3ZFN1"/>
<dbReference type="SUPFAM" id="SSF52540">
    <property type="entry name" value="P-loop containing nucleoside triphosphate hydrolases"/>
    <property type="match status" value="1"/>
</dbReference>
<dbReference type="InterPro" id="IPR013611">
    <property type="entry name" value="Transp-assoc_OB_typ2"/>
</dbReference>
<evidence type="ECO:0000256" key="3">
    <source>
        <dbReference type="ARBA" id="ARBA00022741"/>
    </source>
</evidence>
<dbReference type="InterPro" id="IPR003439">
    <property type="entry name" value="ABC_transporter-like_ATP-bd"/>
</dbReference>
<organism evidence="6 7">
    <name type="scientific">Hoeflea prorocentri</name>
    <dbReference type="NCBI Taxonomy" id="1922333"/>
    <lineage>
        <taxon>Bacteria</taxon>
        <taxon>Pseudomonadati</taxon>
        <taxon>Pseudomonadota</taxon>
        <taxon>Alphaproteobacteria</taxon>
        <taxon>Hyphomicrobiales</taxon>
        <taxon>Rhizobiaceae</taxon>
        <taxon>Hoeflea</taxon>
    </lineage>
</organism>
<keyword evidence="7" id="KW-1185">Reference proteome</keyword>
<dbReference type="RefSeq" id="WP_267989129.1">
    <property type="nucleotide sequence ID" value="NZ_JAPJZI010000001.1"/>
</dbReference>
<protein>
    <submittedName>
        <fullName evidence="6">ABC transporter ATP-binding protein</fullName>
    </submittedName>
</protein>
<evidence type="ECO:0000256" key="2">
    <source>
        <dbReference type="ARBA" id="ARBA00022448"/>
    </source>
</evidence>
<dbReference type="SMART" id="SM00382">
    <property type="entry name" value="AAA"/>
    <property type="match status" value="1"/>
</dbReference>
<dbReference type="GO" id="GO:0005524">
    <property type="term" value="F:ATP binding"/>
    <property type="evidence" value="ECO:0007669"/>
    <property type="project" value="UniProtKB-KW"/>
</dbReference>
<evidence type="ECO:0000259" key="5">
    <source>
        <dbReference type="PROSITE" id="PS50893"/>
    </source>
</evidence>
<evidence type="ECO:0000313" key="6">
    <source>
        <dbReference type="EMBL" id="MDA5397672.1"/>
    </source>
</evidence>
<dbReference type="PROSITE" id="PS50893">
    <property type="entry name" value="ABC_TRANSPORTER_2"/>
    <property type="match status" value="1"/>
</dbReference>
<keyword evidence="4 6" id="KW-0067">ATP-binding</keyword>
<dbReference type="Pfam" id="PF00005">
    <property type="entry name" value="ABC_tran"/>
    <property type="match status" value="1"/>
</dbReference>
<dbReference type="PROSITE" id="PS00211">
    <property type="entry name" value="ABC_TRANSPORTER_1"/>
    <property type="match status" value="1"/>
</dbReference>
<dbReference type="EMBL" id="JAPJZI010000001">
    <property type="protein sequence ID" value="MDA5397672.1"/>
    <property type="molecule type" value="Genomic_DNA"/>
</dbReference>
<feature type="domain" description="ABC transporter" evidence="5">
    <location>
        <begin position="3"/>
        <end position="237"/>
    </location>
</feature>
<dbReference type="Pfam" id="PF08402">
    <property type="entry name" value="TOBE_2"/>
    <property type="match status" value="1"/>
</dbReference>
<accession>A0A9X3ZFN1</accession>
<dbReference type="FunFam" id="3.40.50.300:FF:000425">
    <property type="entry name" value="Probable ABC transporter, ATP-binding subunit"/>
    <property type="match status" value="1"/>
</dbReference>